<gene>
    <name evidence="2" type="ORF">K505DRAFT_270969</name>
</gene>
<dbReference type="AlphaFoldDB" id="A0A6A6XJR7"/>
<organism evidence="2 3">
    <name type="scientific">Melanomma pulvis-pyrius CBS 109.77</name>
    <dbReference type="NCBI Taxonomy" id="1314802"/>
    <lineage>
        <taxon>Eukaryota</taxon>
        <taxon>Fungi</taxon>
        <taxon>Dikarya</taxon>
        <taxon>Ascomycota</taxon>
        <taxon>Pezizomycotina</taxon>
        <taxon>Dothideomycetes</taxon>
        <taxon>Pleosporomycetidae</taxon>
        <taxon>Pleosporales</taxon>
        <taxon>Melanommataceae</taxon>
        <taxon>Melanomma</taxon>
    </lineage>
</organism>
<proteinExistence type="predicted"/>
<evidence type="ECO:0000313" key="3">
    <source>
        <dbReference type="Proteomes" id="UP000799757"/>
    </source>
</evidence>
<dbReference type="SUPFAM" id="SSF52540">
    <property type="entry name" value="P-loop containing nucleoside triphosphate hydrolases"/>
    <property type="match status" value="1"/>
</dbReference>
<sequence>MPPLQKHNFNAADDSYDKECDTDKIVVSEEEVIIGPIRDCPKFRILIVGQTGVGKSTILSKVFRITDLEAGVSRSAVGTKTHQVWNGITFPGQNDRIIIHDSGGFESSDMDNMNEVEKFIRFRKEQPTLSEQLHCIWYCISCRSTRPIQKSENYFFNTVDVGKIPVVAVFTQFDVLESNWFGQKMMSAMRNPSQLDPIAIKREAEYAAIADYDKNYRSQLINCIGLTSRVGIERVGFAPGEDDSEHVDRLVSQTMKNLQQEGLKTLWISAQRHSADLKLFASVDQGIKYFWRSVGAATVPFVPLIGANGLYRAFDKAFNCITLLWAIPDPDKLLFNAKIRRRFMEGGFNITMGQRIGRRFLESINILGPLTASLTAATFLKMIASITLIHELLFWREWVPNGHHLPLSEQDIETACRKFSRSWSRGKMVAYVEGRMTAGTWSSKRECHQLCLEAVDMGRSDLYNDFTRKSFCISR</sequence>
<reference evidence="2" key="1">
    <citation type="journal article" date="2020" name="Stud. Mycol.">
        <title>101 Dothideomycetes genomes: a test case for predicting lifestyles and emergence of pathogens.</title>
        <authorList>
            <person name="Haridas S."/>
            <person name="Albert R."/>
            <person name="Binder M."/>
            <person name="Bloem J."/>
            <person name="Labutti K."/>
            <person name="Salamov A."/>
            <person name="Andreopoulos B."/>
            <person name="Baker S."/>
            <person name="Barry K."/>
            <person name="Bills G."/>
            <person name="Bluhm B."/>
            <person name="Cannon C."/>
            <person name="Castanera R."/>
            <person name="Culley D."/>
            <person name="Daum C."/>
            <person name="Ezra D."/>
            <person name="Gonzalez J."/>
            <person name="Henrissat B."/>
            <person name="Kuo A."/>
            <person name="Liang C."/>
            <person name="Lipzen A."/>
            <person name="Lutzoni F."/>
            <person name="Magnuson J."/>
            <person name="Mondo S."/>
            <person name="Nolan M."/>
            <person name="Ohm R."/>
            <person name="Pangilinan J."/>
            <person name="Park H.-J."/>
            <person name="Ramirez L."/>
            <person name="Alfaro M."/>
            <person name="Sun H."/>
            <person name="Tritt A."/>
            <person name="Yoshinaga Y."/>
            <person name="Zwiers L.-H."/>
            <person name="Turgeon B."/>
            <person name="Goodwin S."/>
            <person name="Spatafora J."/>
            <person name="Crous P."/>
            <person name="Grigoriev I."/>
        </authorList>
    </citation>
    <scope>NUCLEOTIDE SEQUENCE</scope>
    <source>
        <strain evidence="2">CBS 109.77</strain>
    </source>
</reference>
<dbReference type="Proteomes" id="UP000799757">
    <property type="component" value="Unassembled WGS sequence"/>
</dbReference>
<evidence type="ECO:0000313" key="2">
    <source>
        <dbReference type="EMBL" id="KAF2796689.1"/>
    </source>
</evidence>
<dbReference type="GO" id="GO:0005525">
    <property type="term" value="F:GTP binding"/>
    <property type="evidence" value="ECO:0007669"/>
    <property type="project" value="InterPro"/>
</dbReference>
<keyword evidence="3" id="KW-1185">Reference proteome</keyword>
<dbReference type="OrthoDB" id="59699at2759"/>
<feature type="domain" description="G" evidence="1">
    <location>
        <begin position="44"/>
        <end position="169"/>
    </location>
</feature>
<dbReference type="InterPro" id="IPR027417">
    <property type="entry name" value="P-loop_NTPase"/>
</dbReference>
<evidence type="ECO:0000259" key="1">
    <source>
        <dbReference type="Pfam" id="PF01926"/>
    </source>
</evidence>
<protein>
    <recommendedName>
        <fullName evidence="1">G domain-containing protein</fullName>
    </recommendedName>
</protein>
<dbReference type="Gene3D" id="3.40.50.300">
    <property type="entry name" value="P-loop containing nucleotide triphosphate hydrolases"/>
    <property type="match status" value="1"/>
</dbReference>
<name>A0A6A6XJR7_9PLEO</name>
<accession>A0A6A6XJR7</accession>
<dbReference type="Pfam" id="PF01926">
    <property type="entry name" value="MMR_HSR1"/>
    <property type="match status" value="1"/>
</dbReference>
<dbReference type="InterPro" id="IPR006073">
    <property type="entry name" value="GTP-bd"/>
</dbReference>
<dbReference type="CDD" id="cd00882">
    <property type="entry name" value="Ras_like_GTPase"/>
    <property type="match status" value="1"/>
</dbReference>
<dbReference type="EMBL" id="MU001825">
    <property type="protein sequence ID" value="KAF2796689.1"/>
    <property type="molecule type" value="Genomic_DNA"/>
</dbReference>